<name>A0ACA9RTJ5_9GLOM</name>
<keyword evidence="2" id="KW-1185">Reference proteome</keyword>
<accession>A0ACA9RTJ5</accession>
<sequence>ELLVIWSHVTSKFKKLAIPEEIIKFVKEQKKSFQQDSLETIERSLKQNSTVLSRNLLTKAFFRLLEECILWEFFTNVNELAERIFMMDFIVPLFNKTVHYFNYTTSHSWIDIESKAFKLRQGYSRCSDYKLNNRDGTRTGVLAEVTSSRRADDEPKIYWDIYQGAINTKDEIDQDIKQNEIYPDKAK</sequence>
<proteinExistence type="predicted"/>
<organism evidence="1 2">
    <name type="scientific">Racocetra persica</name>
    <dbReference type="NCBI Taxonomy" id="160502"/>
    <lineage>
        <taxon>Eukaryota</taxon>
        <taxon>Fungi</taxon>
        <taxon>Fungi incertae sedis</taxon>
        <taxon>Mucoromycota</taxon>
        <taxon>Glomeromycotina</taxon>
        <taxon>Glomeromycetes</taxon>
        <taxon>Diversisporales</taxon>
        <taxon>Gigasporaceae</taxon>
        <taxon>Racocetra</taxon>
    </lineage>
</organism>
<reference evidence="1" key="1">
    <citation type="submission" date="2021-06" db="EMBL/GenBank/DDBJ databases">
        <authorList>
            <person name="Kallberg Y."/>
            <person name="Tangrot J."/>
            <person name="Rosling A."/>
        </authorList>
    </citation>
    <scope>NUCLEOTIDE SEQUENCE</scope>
    <source>
        <strain evidence="1">MA461A</strain>
    </source>
</reference>
<protein>
    <submittedName>
        <fullName evidence="1">15004_t:CDS:1</fullName>
    </submittedName>
</protein>
<dbReference type="Proteomes" id="UP000789920">
    <property type="component" value="Unassembled WGS sequence"/>
</dbReference>
<evidence type="ECO:0000313" key="2">
    <source>
        <dbReference type="Proteomes" id="UP000789920"/>
    </source>
</evidence>
<evidence type="ECO:0000313" key="1">
    <source>
        <dbReference type="EMBL" id="CAG8810527.1"/>
    </source>
</evidence>
<feature type="non-terminal residue" evidence="1">
    <location>
        <position position="1"/>
    </location>
</feature>
<gene>
    <name evidence="1" type="ORF">RPERSI_LOCUS23100</name>
</gene>
<comment type="caution">
    <text evidence="1">The sequence shown here is derived from an EMBL/GenBank/DDBJ whole genome shotgun (WGS) entry which is preliminary data.</text>
</comment>
<dbReference type="EMBL" id="CAJVQC010071379">
    <property type="protein sequence ID" value="CAG8810527.1"/>
    <property type="molecule type" value="Genomic_DNA"/>
</dbReference>